<dbReference type="Pfam" id="PF15891">
    <property type="entry name" value="Nuc_deoxyri_tr2"/>
    <property type="match status" value="1"/>
</dbReference>
<evidence type="ECO:0000313" key="4">
    <source>
        <dbReference type="Proteomes" id="UP000045706"/>
    </source>
</evidence>
<protein>
    <submittedName>
        <fullName evidence="2">Uncharacterized protein</fullName>
    </submittedName>
</protein>
<dbReference type="AlphaFoldDB" id="A0A0G4LLA1"/>
<dbReference type="Proteomes" id="UP000044602">
    <property type="component" value="Unassembled WGS sequence"/>
</dbReference>
<feature type="non-terminal residue" evidence="2">
    <location>
        <position position="162"/>
    </location>
</feature>
<evidence type="ECO:0000313" key="2">
    <source>
        <dbReference type="EMBL" id="CRK22807.1"/>
    </source>
</evidence>
<dbReference type="InterPro" id="IPR039470">
    <property type="entry name" value="Nuc_deoxyri_tr2"/>
</dbReference>
<organism evidence="2 4">
    <name type="scientific">Verticillium longisporum</name>
    <name type="common">Verticillium dahliae var. longisporum</name>
    <dbReference type="NCBI Taxonomy" id="100787"/>
    <lineage>
        <taxon>Eukaryota</taxon>
        <taxon>Fungi</taxon>
        <taxon>Dikarya</taxon>
        <taxon>Ascomycota</taxon>
        <taxon>Pezizomycotina</taxon>
        <taxon>Sordariomycetes</taxon>
        <taxon>Hypocreomycetidae</taxon>
        <taxon>Glomerellales</taxon>
        <taxon>Plectosphaerellaceae</taxon>
        <taxon>Verticillium</taxon>
    </lineage>
</organism>
<sequence length="162" mass="17917">MATTLSKATIVQAPDRPALPGTNKSIFLAGTTHKDAGDWRATLCKALQHHPVTIFNPLRLDWNWSNDMSDSRFSEQVTWELDMQEAADLVVVLFHHSTAAPISLLEFGLAARSGKVIAACLESDSKRYENKGNVQAVCARFQIQLLETQEDLHAAVVKFLAE</sequence>
<name>A0A0G4LLA1_VERLO</name>
<dbReference type="EMBL" id="CVQI01013780">
    <property type="protein sequence ID" value="CRK22807.1"/>
    <property type="molecule type" value="Genomic_DNA"/>
</dbReference>
<evidence type="ECO:0000313" key="3">
    <source>
        <dbReference type="Proteomes" id="UP000044602"/>
    </source>
</evidence>
<dbReference type="Gene3D" id="3.40.50.450">
    <property type="match status" value="1"/>
</dbReference>
<reference evidence="3 4" key="1">
    <citation type="submission" date="2015-05" db="EMBL/GenBank/DDBJ databases">
        <authorList>
            <person name="Fogelqvist Johan"/>
        </authorList>
    </citation>
    <scope>NUCLEOTIDE SEQUENCE [LARGE SCALE GENOMIC DNA]</scope>
    <source>
        <strain evidence="1">VL1</strain>
        <strain evidence="2">VL2</strain>
    </source>
</reference>
<dbReference type="Proteomes" id="UP000045706">
    <property type="component" value="Unassembled WGS sequence"/>
</dbReference>
<gene>
    <name evidence="1" type="ORF">BN1708_012472</name>
    <name evidence="2" type="ORF">BN1723_012778</name>
</gene>
<keyword evidence="3" id="KW-1185">Reference proteome</keyword>
<dbReference type="EMBL" id="CVQH01010113">
    <property type="protein sequence ID" value="CRK18976.1"/>
    <property type="molecule type" value="Genomic_DNA"/>
</dbReference>
<proteinExistence type="predicted"/>
<evidence type="ECO:0000313" key="1">
    <source>
        <dbReference type="EMBL" id="CRK18976.1"/>
    </source>
</evidence>
<accession>A0A0G4LLA1</accession>
<dbReference type="SUPFAM" id="SSF52309">
    <property type="entry name" value="N-(deoxy)ribosyltransferase-like"/>
    <property type="match status" value="1"/>
</dbReference>